<organism evidence="2 3">
    <name type="scientific">Vitis vinifera</name>
    <name type="common">Grape</name>
    <dbReference type="NCBI Taxonomy" id="29760"/>
    <lineage>
        <taxon>Eukaryota</taxon>
        <taxon>Viridiplantae</taxon>
        <taxon>Streptophyta</taxon>
        <taxon>Embryophyta</taxon>
        <taxon>Tracheophyta</taxon>
        <taxon>Spermatophyta</taxon>
        <taxon>Magnoliopsida</taxon>
        <taxon>eudicotyledons</taxon>
        <taxon>Gunneridae</taxon>
        <taxon>Pentapetalae</taxon>
        <taxon>rosids</taxon>
        <taxon>Vitales</taxon>
        <taxon>Vitaceae</taxon>
        <taxon>Viteae</taxon>
        <taxon>Vitis</taxon>
    </lineage>
</organism>
<proteinExistence type="predicted"/>
<sequence length="862" mass="98230">MTYGGFLKEETQSEGESKTDCALLEKVARYEYVPFSIGLVGVTHRLYNVSGPTKQEAVKCWELIEVNTDSIEESKEALCLARSMPQEGRGWEEVSWEESDLARFSKFLGIFDKGIGERYFGVSGGEEEEVCCARKRVPDYGSPMKIRLLSWNVRGANNSSKRKVIKAMIRSQKGSGRFLDWGAMGAQGATRGILICWDKRTLEVLEMEMGQFSISCKLRNVEMGMLGSSQEGRFQCYPLPKGKEQSGKADWHHEKIRSGCRRVRAPGSSYARRGVSWSGDRALPRLSFENMWLKVDEFKDLLRGWWQGSGGKGRASFRLAIKMKVLKEKIKGWNRDVFGRLEVNKNLALQQVEFWDGVESERSLTEGETELKRELRKPLKSRCFWKKLTGDKCQGSCGLRKGIRTQGSFTEWPMPIEEITPWKKFNGRWLEEEQEVREGFVNAFQQLLSEEPAWKTDIEGLHLQSLNHNEAEGLEQPFTEEEIHSALMGMNGDRLQARMVLIPKKGGADNLGDFRPINLLRGLYKLLAKVLANRLKKVLDKVVSADQNTFVRGRQILDASLIANEVLHKMGFGARWMEWIWWCISTAKFSVLVNGVPAGYFSNSRGLRQGDPLPPYLFVLGMEVLSVLLRRAVDGGFISGSRQDHLTSLSWILVWFEATSGLKINLAKANQSQGLVYVGWSGRKNEKKAFGQWIWRFALEKEFLGKKVIRVKYGYEGFGWRTNEAHGTFGVGVWKEILKETNWCWDNIEFKVGEGTKVNFWTDQWCGNEALSKLFPNYLPWRSKGTLRRVVSYVEDLRISSEEDSVIWKGGGHGSFWIRDAYKLLAVPSAITFPKKSIWVDKVPTKLLFLLGRPHGEDPNFG</sequence>
<reference evidence="2 3" key="1">
    <citation type="journal article" date="2018" name="PLoS Genet.">
        <title>Population sequencing reveals clonal diversity and ancestral inbreeding in the grapevine cultivar Chardonnay.</title>
        <authorList>
            <person name="Roach M.J."/>
            <person name="Johnson D.L."/>
            <person name="Bohlmann J."/>
            <person name="van Vuuren H.J."/>
            <person name="Jones S.J."/>
            <person name="Pretorius I.S."/>
            <person name="Schmidt S.A."/>
            <person name="Borneman A.R."/>
        </authorList>
    </citation>
    <scope>NUCLEOTIDE SEQUENCE [LARGE SCALE GENOMIC DNA]</scope>
    <source>
        <strain evidence="3">cv. Chardonnay</strain>
        <tissue evidence="2">Leaf</tissue>
    </source>
</reference>
<accession>A0A438D4C0</accession>
<dbReference type="Pfam" id="PF00078">
    <property type="entry name" value="RVT_1"/>
    <property type="match status" value="1"/>
</dbReference>
<dbReference type="InterPro" id="IPR000477">
    <property type="entry name" value="RT_dom"/>
</dbReference>
<dbReference type="CDD" id="cd01650">
    <property type="entry name" value="RT_nLTR_like"/>
    <property type="match status" value="1"/>
</dbReference>
<dbReference type="EMBL" id="QGNW01001801">
    <property type="protein sequence ID" value="RVW30338.1"/>
    <property type="molecule type" value="Genomic_DNA"/>
</dbReference>
<dbReference type="AlphaFoldDB" id="A0A438D4C0"/>
<gene>
    <name evidence="2" type="ORF">CK203_103734</name>
</gene>
<evidence type="ECO:0000259" key="1">
    <source>
        <dbReference type="Pfam" id="PF00078"/>
    </source>
</evidence>
<evidence type="ECO:0000313" key="2">
    <source>
        <dbReference type="EMBL" id="RVW30338.1"/>
    </source>
</evidence>
<protein>
    <recommendedName>
        <fullName evidence="1">Reverse transcriptase domain-containing protein</fullName>
    </recommendedName>
</protein>
<dbReference type="Proteomes" id="UP000288805">
    <property type="component" value="Unassembled WGS sequence"/>
</dbReference>
<evidence type="ECO:0000313" key="3">
    <source>
        <dbReference type="Proteomes" id="UP000288805"/>
    </source>
</evidence>
<dbReference type="PANTHER" id="PTHR46890">
    <property type="entry name" value="NON-LTR RETROLELEMENT REVERSE TRANSCRIPTASE-LIKE PROTEIN-RELATED"/>
    <property type="match status" value="1"/>
</dbReference>
<name>A0A438D4C0_VITVI</name>
<dbReference type="PANTHER" id="PTHR46890:SF50">
    <property type="entry name" value="RNA-DIRECTED DNA POLYMERASE, EUKARYOTA, REVERSE TRANSCRIPTASE ZINC-BINDING DOMAIN PROTEIN-RELATED"/>
    <property type="match status" value="1"/>
</dbReference>
<dbReference type="InterPro" id="IPR052343">
    <property type="entry name" value="Retrotransposon-Effector_Assoc"/>
</dbReference>
<comment type="caution">
    <text evidence="2">The sequence shown here is derived from an EMBL/GenBank/DDBJ whole genome shotgun (WGS) entry which is preliminary data.</text>
</comment>
<dbReference type="SUPFAM" id="SSF56219">
    <property type="entry name" value="DNase I-like"/>
    <property type="match status" value="1"/>
</dbReference>
<dbReference type="InterPro" id="IPR036691">
    <property type="entry name" value="Endo/exonu/phosph_ase_sf"/>
</dbReference>
<feature type="domain" description="Reverse transcriptase" evidence="1">
    <location>
        <begin position="502"/>
        <end position="674"/>
    </location>
</feature>